<dbReference type="AlphaFoldDB" id="A0A9W7ALU8"/>
<keyword evidence="4" id="KW-0479">Metal-binding</keyword>
<sequence length="786" mass="83307">MTSITQSRLCPLSLSLSLGLLLLLLLLLLLKSAPCAAGARFVIGVDGGTESIRACVFDAETGEPVGSPHAVPYKTTFPGPGEAEQDPRSWYDNLCQAVKGATLSASATIQEDCSPHIEAISLDTTCCSVCFLDSNFEPLRPCLLWMDSRSSKQCDEILLKAKGDPALSVNSGGEGPLSAEWMLPKALWYAQNHPDEWASACKHVCEYQDYLNFRLTSKFVGSSVNAAVRWHFDGRSCTSPSPSGRPTSLYDKVNMSKLLEKLPQTFLPFASVIAPLTPTAAVDLGLTSSVLVIQGGPDAFVGMVGLGCVKPKQLCLITGSSHLHCAVSSSTGTSKSCWGAYRGAPLPNVCFAEGGQSSTGSILRWGKQLLGGEEGEDGGENLTYKVLDAEAESCPPGADGLLALETFQGSRTPETDAKAKGALIGLTLSHTRGHVWRALLEGVCFGTRNCIEGLAAAGHPASEILIAGGATRSGLWLQMHSDVCGLPIVVCKFSDAPLLGSAILASVGAGVYSDVNEAVEKMVKISHRITPDPTKTKRYSEIFGVYKKLGPAIKPLIHDLHRLRGGATIAPSLLSADWADIAGEVGKCENDPNIKYIHCDVFDGVEVDSPNALTFGPAMIGAIRKRTKLLLDVHLVVKDPAAYVEAMGENGCDCLIIQFETFGSRSEFRQCLSRIRGLGMRAGACIAPRTQVEEISEEIREGLIDVVDVLSVEPGFASQSIQFGVLSKVAEIKGEGEGVRVIVDGGINDKTAKRVLSSGADTLVSGSYVFKHPGGVKVAVKSLLSI</sequence>
<keyword evidence="7" id="KW-0067">ATP-binding</keyword>
<dbReference type="GO" id="GO:0005737">
    <property type="term" value="C:cytoplasm"/>
    <property type="evidence" value="ECO:0007669"/>
    <property type="project" value="TreeGrafter"/>
</dbReference>
<dbReference type="Pfam" id="PF02782">
    <property type="entry name" value="FGGY_C"/>
    <property type="match status" value="1"/>
</dbReference>
<dbReference type="OrthoDB" id="203824at2759"/>
<dbReference type="GO" id="GO:0019150">
    <property type="term" value="F:D-ribulokinase activity"/>
    <property type="evidence" value="ECO:0007669"/>
    <property type="project" value="TreeGrafter"/>
</dbReference>
<dbReference type="CDD" id="cd07781">
    <property type="entry name" value="ASKHA_NBD_FGGY_L-RBK"/>
    <property type="match status" value="1"/>
</dbReference>
<reference evidence="15" key="1">
    <citation type="journal article" date="2023" name="Commun. Biol.">
        <title>Genome analysis of Parmales, the sister group of diatoms, reveals the evolutionary specialization of diatoms from phago-mixotrophs to photoautotrophs.</title>
        <authorList>
            <person name="Ban H."/>
            <person name="Sato S."/>
            <person name="Yoshikawa S."/>
            <person name="Yamada K."/>
            <person name="Nakamura Y."/>
            <person name="Ichinomiya M."/>
            <person name="Sato N."/>
            <person name="Blanc-Mathieu R."/>
            <person name="Endo H."/>
            <person name="Kuwata A."/>
            <person name="Ogata H."/>
        </authorList>
    </citation>
    <scope>NUCLEOTIDE SEQUENCE [LARGE SCALE GENOMIC DNA]</scope>
    <source>
        <strain evidence="15">NIES 3701</strain>
    </source>
</reference>
<keyword evidence="6" id="KW-0418">Kinase</keyword>
<keyword evidence="8" id="KW-0054">Arabinose catabolism</keyword>
<feature type="chain" id="PRO_5040812021" description="glycerol kinase" evidence="11">
    <location>
        <begin position="39"/>
        <end position="786"/>
    </location>
</feature>
<evidence type="ECO:0000256" key="3">
    <source>
        <dbReference type="ARBA" id="ARBA00022679"/>
    </source>
</evidence>
<dbReference type="CDD" id="cd00429">
    <property type="entry name" value="RPE"/>
    <property type="match status" value="1"/>
</dbReference>
<name>A0A9W7ALU8_9STRA</name>
<organism evidence="14 15">
    <name type="scientific">Triparma strigata</name>
    <dbReference type="NCBI Taxonomy" id="1606541"/>
    <lineage>
        <taxon>Eukaryota</taxon>
        <taxon>Sar</taxon>
        <taxon>Stramenopiles</taxon>
        <taxon>Ochrophyta</taxon>
        <taxon>Bolidophyceae</taxon>
        <taxon>Parmales</taxon>
        <taxon>Triparmaceae</taxon>
        <taxon>Triparma</taxon>
    </lineage>
</organism>
<dbReference type="InterPro" id="IPR018485">
    <property type="entry name" value="FGGY_C"/>
</dbReference>
<evidence type="ECO:0000256" key="1">
    <source>
        <dbReference type="ARBA" id="ARBA00005190"/>
    </source>
</evidence>
<feature type="domain" description="Carbohydrate kinase FGGY C-terminal" evidence="13">
    <location>
        <begin position="316"/>
        <end position="508"/>
    </location>
</feature>
<dbReference type="InterPro" id="IPR043129">
    <property type="entry name" value="ATPase_NBD"/>
</dbReference>
<keyword evidence="15" id="KW-1185">Reference proteome</keyword>
<feature type="signal peptide" evidence="11">
    <location>
        <begin position="1"/>
        <end position="38"/>
    </location>
</feature>
<dbReference type="EC" id="2.7.1.30" evidence="2"/>
<feature type="domain" description="Carbohydrate kinase FGGY N-terminal" evidence="12">
    <location>
        <begin position="42"/>
        <end position="305"/>
    </location>
</feature>
<comment type="caution">
    <text evidence="14">The sequence shown here is derived from an EMBL/GenBank/DDBJ whole genome shotgun (WGS) entry which is preliminary data.</text>
</comment>
<dbReference type="InterPro" id="IPR005929">
    <property type="entry name" value="Ribulokinase"/>
</dbReference>
<dbReference type="GO" id="GO:0016857">
    <property type="term" value="F:racemase and epimerase activity, acting on carbohydrates and derivatives"/>
    <property type="evidence" value="ECO:0007669"/>
    <property type="project" value="InterPro"/>
</dbReference>
<dbReference type="InterPro" id="IPR018483">
    <property type="entry name" value="Carb_kinase_FGGY_CS"/>
</dbReference>
<dbReference type="Pfam" id="PF00370">
    <property type="entry name" value="FGGY_N"/>
    <property type="match status" value="1"/>
</dbReference>
<evidence type="ECO:0000256" key="2">
    <source>
        <dbReference type="ARBA" id="ARBA00012099"/>
    </source>
</evidence>
<keyword evidence="3" id="KW-0808">Transferase</keyword>
<proteinExistence type="predicted"/>
<dbReference type="GO" id="GO:0019569">
    <property type="term" value="P:L-arabinose catabolic process to D-xylulose 5-phosphate"/>
    <property type="evidence" value="ECO:0007669"/>
    <property type="project" value="InterPro"/>
</dbReference>
<dbReference type="InterPro" id="IPR000056">
    <property type="entry name" value="Ribul_P_3_epim-like"/>
</dbReference>
<dbReference type="EMBL" id="BRXY01000175">
    <property type="protein sequence ID" value="GMH74069.1"/>
    <property type="molecule type" value="Genomic_DNA"/>
</dbReference>
<evidence type="ECO:0000256" key="5">
    <source>
        <dbReference type="ARBA" id="ARBA00022741"/>
    </source>
</evidence>
<evidence type="ECO:0000313" key="15">
    <source>
        <dbReference type="Proteomes" id="UP001165085"/>
    </source>
</evidence>
<evidence type="ECO:0000256" key="4">
    <source>
        <dbReference type="ARBA" id="ARBA00022723"/>
    </source>
</evidence>
<comment type="pathway">
    <text evidence="1">Polyol metabolism; glycerol degradation via glycerol kinase pathway; sn-glycerol 3-phosphate from glycerol: step 1/1.</text>
</comment>
<accession>A0A9W7ALU8</accession>
<keyword evidence="9" id="KW-0413">Isomerase</keyword>
<dbReference type="GO" id="GO:0005524">
    <property type="term" value="F:ATP binding"/>
    <property type="evidence" value="ECO:0007669"/>
    <property type="project" value="UniProtKB-KW"/>
</dbReference>
<dbReference type="GO" id="GO:0008741">
    <property type="term" value="F:ribulokinase activity"/>
    <property type="evidence" value="ECO:0007669"/>
    <property type="project" value="InterPro"/>
</dbReference>
<evidence type="ECO:0000313" key="14">
    <source>
        <dbReference type="EMBL" id="GMH74069.1"/>
    </source>
</evidence>
<dbReference type="InterPro" id="IPR018484">
    <property type="entry name" value="FGGY_N"/>
</dbReference>
<keyword evidence="10" id="KW-0119">Carbohydrate metabolism</keyword>
<dbReference type="Gene3D" id="3.20.20.70">
    <property type="entry name" value="Aldolase class I"/>
    <property type="match status" value="1"/>
</dbReference>
<dbReference type="Proteomes" id="UP001165085">
    <property type="component" value="Unassembled WGS sequence"/>
</dbReference>
<evidence type="ECO:0000256" key="6">
    <source>
        <dbReference type="ARBA" id="ARBA00022777"/>
    </source>
</evidence>
<protein>
    <recommendedName>
        <fullName evidence="2">glycerol kinase</fullName>
        <ecNumber evidence="2">2.7.1.30</ecNumber>
    </recommendedName>
</protein>
<dbReference type="SUPFAM" id="SSF53067">
    <property type="entry name" value="Actin-like ATPase domain"/>
    <property type="match status" value="2"/>
</dbReference>
<evidence type="ECO:0000259" key="12">
    <source>
        <dbReference type="Pfam" id="PF00370"/>
    </source>
</evidence>
<evidence type="ECO:0000256" key="9">
    <source>
        <dbReference type="ARBA" id="ARBA00023235"/>
    </source>
</evidence>
<evidence type="ECO:0000259" key="13">
    <source>
        <dbReference type="Pfam" id="PF02782"/>
    </source>
</evidence>
<dbReference type="PANTHER" id="PTHR43435">
    <property type="entry name" value="RIBULOKINASE"/>
    <property type="match status" value="1"/>
</dbReference>
<dbReference type="PROSITE" id="PS00445">
    <property type="entry name" value="FGGY_KINASES_2"/>
    <property type="match status" value="1"/>
</dbReference>
<dbReference type="Gene3D" id="3.30.420.40">
    <property type="match status" value="2"/>
</dbReference>
<gene>
    <name evidence="14" type="ORF">TrST_g7587</name>
</gene>
<evidence type="ECO:0000256" key="11">
    <source>
        <dbReference type="SAM" id="SignalP"/>
    </source>
</evidence>
<dbReference type="Pfam" id="PF00834">
    <property type="entry name" value="Ribul_P_3_epim"/>
    <property type="match status" value="1"/>
</dbReference>
<keyword evidence="5" id="KW-0547">Nucleotide-binding</keyword>
<keyword evidence="11" id="KW-0732">Signal</keyword>
<dbReference type="InterPro" id="IPR011060">
    <property type="entry name" value="RibuloseP-bd_barrel"/>
</dbReference>
<dbReference type="InterPro" id="IPR013785">
    <property type="entry name" value="Aldolase_TIM"/>
</dbReference>
<dbReference type="GO" id="GO:0004370">
    <property type="term" value="F:glycerol kinase activity"/>
    <property type="evidence" value="ECO:0007669"/>
    <property type="project" value="UniProtKB-EC"/>
</dbReference>
<dbReference type="GO" id="GO:0046872">
    <property type="term" value="F:metal ion binding"/>
    <property type="evidence" value="ECO:0007669"/>
    <property type="project" value="UniProtKB-KW"/>
</dbReference>
<evidence type="ECO:0000256" key="10">
    <source>
        <dbReference type="ARBA" id="ARBA00023277"/>
    </source>
</evidence>
<dbReference type="SUPFAM" id="SSF51366">
    <property type="entry name" value="Ribulose-phoshate binding barrel"/>
    <property type="match status" value="1"/>
</dbReference>
<dbReference type="PANTHER" id="PTHR43435:SF4">
    <property type="entry name" value="FGGY CARBOHYDRATE KINASE DOMAIN-CONTAINING PROTEIN"/>
    <property type="match status" value="1"/>
</dbReference>
<evidence type="ECO:0000256" key="7">
    <source>
        <dbReference type="ARBA" id="ARBA00022840"/>
    </source>
</evidence>
<evidence type="ECO:0000256" key="8">
    <source>
        <dbReference type="ARBA" id="ARBA00022935"/>
    </source>
</evidence>